<evidence type="ECO:0000313" key="1">
    <source>
        <dbReference type="EMBL" id="QKQ48505.1"/>
    </source>
</evidence>
<name>A0A6N0JMZ9_ACHDE</name>
<reference evidence="1 2" key="1">
    <citation type="submission" date="2020-05" db="EMBL/GenBank/DDBJ databases">
        <title>FDA dAtabase for Regulatory Grade micrObial Sequences (FDA-ARGOS): Supporting development and validation of Infectious Disease Dx tests.</title>
        <authorList>
            <person name="Sproer C."/>
            <person name="Gronow S."/>
            <person name="Severitt S."/>
            <person name="Schroder I."/>
            <person name="Tallon L."/>
            <person name="Sadzewicz L."/>
            <person name="Zhao X."/>
            <person name="Vavikolanu K."/>
            <person name="Mehta A."/>
            <person name="Aluvathingal J."/>
            <person name="Nadendla S."/>
            <person name="Myers T."/>
            <person name="Yan Y."/>
            <person name="Sichtig H."/>
        </authorList>
    </citation>
    <scope>NUCLEOTIDE SEQUENCE [LARGE SCALE GENOMIC DNA]</scope>
    <source>
        <strain evidence="1 2">FDAARGOS_787</strain>
    </source>
</reference>
<dbReference type="AlphaFoldDB" id="A0A6N0JMZ9"/>
<organism evidence="1 2">
    <name type="scientific">Achromobacter denitrificans</name>
    <name type="common">Alcaligenes denitrificans</name>
    <dbReference type="NCBI Taxonomy" id="32002"/>
    <lineage>
        <taxon>Bacteria</taxon>
        <taxon>Pseudomonadati</taxon>
        <taxon>Pseudomonadota</taxon>
        <taxon>Betaproteobacteria</taxon>
        <taxon>Burkholderiales</taxon>
        <taxon>Alcaligenaceae</taxon>
        <taxon>Achromobacter</taxon>
    </lineage>
</organism>
<protein>
    <submittedName>
        <fullName evidence="1">Uncharacterized protein</fullName>
    </submittedName>
</protein>
<accession>A0A6N0JMZ9</accession>
<evidence type="ECO:0000313" key="2">
    <source>
        <dbReference type="Proteomes" id="UP000509782"/>
    </source>
</evidence>
<proteinExistence type="predicted"/>
<dbReference type="EMBL" id="CP054569">
    <property type="protein sequence ID" value="QKQ48505.1"/>
    <property type="molecule type" value="Genomic_DNA"/>
</dbReference>
<dbReference type="RefSeq" id="WP_174716718.1">
    <property type="nucleotide sequence ID" value="NZ_CP054569.1"/>
</dbReference>
<dbReference type="Proteomes" id="UP000509782">
    <property type="component" value="Chromosome"/>
</dbReference>
<sequence>MLDHNNSETWLEIPFERIERAAGAIAARAHQIADPTFDTGMTYAPCRCWRCRGGVALADRATLDRLLAKHLMTLGESERGQWMLLWAGHPRHDADAREQLNTWLRIAGGSSEPAPEYPVYVMREDA</sequence>
<gene>
    <name evidence="1" type="ORF">FOC81_18115</name>
</gene>